<reference evidence="2" key="1">
    <citation type="journal article" date="2015" name="Nature">
        <title>Complex archaea that bridge the gap between prokaryotes and eukaryotes.</title>
        <authorList>
            <person name="Spang A."/>
            <person name="Saw J.H."/>
            <person name="Jorgensen S.L."/>
            <person name="Zaremba-Niedzwiedzka K."/>
            <person name="Martijn J."/>
            <person name="Lind A.E."/>
            <person name="van Eijk R."/>
            <person name="Schleper C."/>
            <person name="Guy L."/>
            <person name="Ettema T.J."/>
        </authorList>
    </citation>
    <scope>NUCLEOTIDE SEQUENCE</scope>
</reference>
<evidence type="ECO:0000259" key="1">
    <source>
        <dbReference type="Pfam" id="PF18724"/>
    </source>
</evidence>
<feature type="domain" description="Amino acid:DNA transferase" evidence="1">
    <location>
        <begin position="108"/>
        <end position="225"/>
    </location>
</feature>
<dbReference type="InterPro" id="IPR040741">
    <property type="entry name" value="ADDT"/>
</dbReference>
<feature type="non-terminal residue" evidence="2">
    <location>
        <position position="263"/>
    </location>
</feature>
<gene>
    <name evidence="2" type="ORF">LCGC14_3119710</name>
</gene>
<dbReference type="AlphaFoldDB" id="A0A0F8W2L6"/>
<evidence type="ECO:0000313" key="2">
    <source>
        <dbReference type="EMBL" id="KKK50967.1"/>
    </source>
</evidence>
<sequence>MSIRKGKLLKDFFTFARGEIFSWDVDPQFPLLKRHYADLDLDIDTALWWSLLYLSFYHFGSAEESWKLYPKQVIIKRKLRLPVTKNRRVFRGNDRAQEQLNYILTHKGPIRKWVESTIGKGGKEGWALMKEEFQSIGFNGAWSSYKWCDILKQVHGYNITAPNIGDKVGATAGPIPGLATLTGRSWQECAHDYNLHQELFDLCLAKSIPMNGLDQLESVLCNFQGLVNGRYYAGHDIDRDATQLLPESSLWKVRQKVFHSSYL</sequence>
<protein>
    <recommendedName>
        <fullName evidence="1">Amino acid:DNA transferase domain-containing protein</fullName>
    </recommendedName>
</protein>
<comment type="caution">
    <text evidence="2">The sequence shown here is derived from an EMBL/GenBank/DDBJ whole genome shotgun (WGS) entry which is preliminary data.</text>
</comment>
<organism evidence="2">
    <name type="scientific">marine sediment metagenome</name>
    <dbReference type="NCBI Taxonomy" id="412755"/>
    <lineage>
        <taxon>unclassified sequences</taxon>
        <taxon>metagenomes</taxon>
        <taxon>ecological metagenomes</taxon>
    </lineage>
</organism>
<name>A0A0F8W2L6_9ZZZZ</name>
<dbReference type="EMBL" id="LAZR01067752">
    <property type="protein sequence ID" value="KKK50967.1"/>
    <property type="molecule type" value="Genomic_DNA"/>
</dbReference>
<accession>A0A0F8W2L6</accession>
<dbReference type="Pfam" id="PF18724">
    <property type="entry name" value="ADDT"/>
    <property type="match status" value="1"/>
</dbReference>
<proteinExistence type="predicted"/>